<dbReference type="InterPro" id="IPR035895">
    <property type="entry name" value="HPr-like_sf"/>
</dbReference>
<dbReference type="RefSeq" id="WP_315570695.1">
    <property type="nucleotide sequence ID" value="NZ_CP118866.1"/>
</dbReference>
<evidence type="ECO:0000313" key="6">
    <source>
        <dbReference type="Proteomes" id="UP001220478"/>
    </source>
</evidence>
<proteinExistence type="predicted"/>
<gene>
    <name evidence="5" type="ORF">PYS61_04740</name>
</gene>
<dbReference type="PANTHER" id="PTHR33705:SF2">
    <property type="entry name" value="PHOSPHOCARRIER PROTEIN NPR"/>
    <property type="match status" value="1"/>
</dbReference>
<dbReference type="Pfam" id="PF00381">
    <property type="entry name" value="PTS-HPr"/>
    <property type="match status" value="1"/>
</dbReference>
<comment type="subcellular location">
    <subcellularLocation>
        <location evidence="1">Cytoplasm</location>
    </subcellularLocation>
</comment>
<feature type="domain" description="HPr" evidence="4">
    <location>
        <begin position="3"/>
        <end position="82"/>
    </location>
</feature>
<evidence type="ECO:0000256" key="2">
    <source>
        <dbReference type="ARBA" id="ARBA00022490"/>
    </source>
</evidence>
<dbReference type="PANTHER" id="PTHR33705">
    <property type="entry name" value="PHOSPHOCARRIER PROTEIN HPR"/>
    <property type="match status" value="1"/>
</dbReference>
<reference evidence="5 6" key="1">
    <citation type="submission" date="2023-02" db="EMBL/GenBank/DDBJ databases">
        <title>Novel Oscillospiraceae bacterial genomes.</title>
        <authorList>
            <person name="Srinivasan S."/>
            <person name="Austin M.N."/>
            <person name="Fiedler T.L."/>
            <person name="Strenk S.M."/>
            <person name="Agnew K.J."/>
            <person name="Nagana Gowda G.A."/>
            <person name="Raftery D."/>
            <person name="Beamer M.A."/>
            <person name="Achilles S.L."/>
            <person name="Wiesenfeld H.C."/>
            <person name="Fredricks D.N."/>
            <person name="Hillier S.L."/>
        </authorList>
    </citation>
    <scope>NUCLEOTIDE SEQUENCE [LARGE SCALE GENOMIC DNA]</scope>
    <source>
        <strain evidence="5 6">CHIC02 1186E3-8</strain>
    </source>
</reference>
<dbReference type="SUPFAM" id="SSF55594">
    <property type="entry name" value="HPr-like"/>
    <property type="match status" value="1"/>
</dbReference>
<keyword evidence="2" id="KW-0963">Cytoplasm</keyword>
<protein>
    <submittedName>
        <fullName evidence="5">HPr family phosphocarrier protein</fullName>
    </submittedName>
</protein>
<dbReference type="InterPro" id="IPR050399">
    <property type="entry name" value="HPr"/>
</dbReference>
<evidence type="ECO:0000256" key="1">
    <source>
        <dbReference type="ARBA" id="ARBA00004496"/>
    </source>
</evidence>
<accession>A0ABY8C3U5</accession>
<organism evidence="5 6">
    <name type="scientific">Amygdalobacter indicium</name>
    <dbReference type="NCBI Taxonomy" id="3029272"/>
    <lineage>
        <taxon>Bacteria</taxon>
        <taxon>Bacillati</taxon>
        <taxon>Bacillota</taxon>
        <taxon>Clostridia</taxon>
        <taxon>Eubacteriales</taxon>
        <taxon>Oscillospiraceae</taxon>
        <taxon>Amygdalobacter</taxon>
    </lineage>
</organism>
<evidence type="ECO:0000256" key="3">
    <source>
        <dbReference type="ARBA" id="ARBA00022683"/>
    </source>
</evidence>
<dbReference type="PRINTS" id="PR00107">
    <property type="entry name" value="PHOSPHOCPHPR"/>
</dbReference>
<dbReference type="CDD" id="cd00367">
    <property type="entry name" value="PTS-HPr_like"/>
    <property type="match status" value="1"/>
</dbReference>
<evidence type="ECO:0000313" key="5">
    <source>
        <dbReference type="EMBL" id="WEG35242.1"/>
    </source>
</evidence>
<name>A0ABY8C3U5_9FIRM</name>
<dbReference type="Proteomes" id="UP001220478">
    <property type="component" value="Chromosome"/>
</dbReference>
<dbReference type="InterPro" id="IPR000032">
    <property type="entry name" value="HPr-like"/>
</dbReference>
<dbReference type="Gene3D" id="3.30.1340.10">
    <property type="entry name" value="HPr-like"/>
    <property type="match status" value="1"/>
</dbReference>
<keyword evidence="6" id="KW-1185">Reference proteome</keyword>
<sequence>MTEFTYTIKDDLGLHARPAGLLATKCASFKSKVSLTFGDKTVDCKKLIRLLTLGLKKGDTFTVSVEGEDEKTAASELEKFFAENL</sequence>
<evidence type="ECO:0000259" key="4">
    <source>
        <dbReference type="Pfam" id="PF00381"/>
    </source>
</evidence>
<dbReference type="NCBIfam" id="TIGR01003">
    <property type="entry name" value="PTS_HPr_family"/>
    <property type="match status" value="1"/>
</dbReference>
<dbReference type="EMBL" id="CP118868">
    <property type="protein sequence ID" value="WEG35242.1"/>
    <property type="molecule type" value="Genomic_DNA"/>
</dbReference>
<keyword evidence="3" id="KW-0598">Phosphotransferase system</keyword>